<evidence type="ECO:0000256" key="1">
    <source>
        <dbReference type="SAM" id="Phobius"/>
    </source>
</evidence>
<reference evidence="2" key="1">
    <citation type="journal article" date="2015" name="Nature">
        <title>Complex archaea that bridge the gap between prokaryotes and eukaryotes.</title>
        <authorList>
            <person name="Spang A."/>
            <person name="Saw J.H."/>
            <person name="Jorgensen S.L."/>
            <person name="Zaremba-Niedzwiedzka K."/>
            <person name="Martijn J."/>
            <person name="Lind A.E."/>
            <person name="van Eijk R."/>
            <person name="Schleper C."/>
            <person name="Guy L."/>
            <person name="Ettema T.J."/>
        </authorList>
    </citation>
    <scope>NUCLEOTIDE SEQUENCE</scope>
</reference>
<dbReference type="EMBL" id="LAZR01000249">
    <property type="protein sequence ID" value="KKN79328.1"/>
    <property type="molecule type" value="Genomic_DNA"/>
</dbReference>
<protein>
    <submittedName>
        <fullName evidence="2">Uncharacterized protein</fullName>
    </submittedName>
</protein>
<gene>
    <name evidence="2" type="ORF">LCGC14_0341100</name>
</gene>
<accession>A0A0F9WL98</accession>
<keyword evidence="1" id="KW-0812">Transmembrane</keyword>
<name>A0A0F9WL98_9ZZZZ</name>
<dbReference type="AlphaFoldDB" id="A0A0F9WL98"/>
<sequence>MRIPLIGKYFEGSYIGGFLDTYGRATVVISGLQFMIVVVILYTTSVQPAMALYAPWISFWLYILLAVLLVLGLLVFSRLMIIPSAYTFTNKQLWDNNSPIREKLEEMERNQKKIMEKLGLEDK</sequence>
<feature type="transmembrane region" description="Helical" evidence="1">
    <location>
        <begin position="54"/>
        <end position="76"/>
    </location>
</feature>
<evidence type="ECO:0000313" key="2">
    <source>
        <dbReference type="EMBL" id="KKN79328.1"/>
    </source>
</evidence>
<comment type="caution">
    <text evidence="2">The sequence shown here is derived from an EMBL/GenBank/DDBJ whole genome shotgun (WGS) entry which is preliminary data.</text>
</comment>
<keyword evidence="1" id="KW-1133">Transmembrane helix</keyword>
<organism evidence="2">
    <name type="scientific">marine sediment metagenome</name>
    <dbReference type="NCBI Taxonomy" id="412755"/>
    <lineage>
        <taxon>unclassified sequences</taxon>
        <taxon>metagenomes</taxon>
        <taxon>ecological metagenomes</taxon>
    </lineage>
</organism>
<proteinExistence type="predicted"/>
<feature type="transmembrane region" description="Helical" evidence="1">
    <location>
        <begin position="21"/>
        <end position="42"/>
    </location>
</feature>
<keyword evidence="1" id="KW-0472">Membrane</keyword>